<keyword evidence="2" id="KW-0472">Membrane</keyword>
<feature type="region of interest" description="Disordered" evidence="1">
    <location>
        <begin position="305"/>
        <end position="360"/>
    </location>
</feature>
<dbReference type="Pfam" id="PF00226">
    <property type="entry name" value="DnaJ"/>
    <property type="match status" value="1"/>
</dbReference>
<proteinExistence type="predicted"/>
<keyword evidence="2" id="KW-1133">Transmembrane helix</keyword>
<dbReference type="Proteomes" id="UP000283269">
    <property type="component" value="Unassembled WGS sequence"/>
</dbReference>
<feature type="region of interest" description="Disordered" evidence="1">
    <location>
        <begin position="45"/>
        <end position="65"/>
    </location>
</feature>
<feature type="compositionally biased region" description="Polar residues" evidence="1">
    <location>
        <begin position="335"/>
        <end position="360"/>
    </location>
</feature>
<sequence>MHPNIQRLFLQLYYLSLSPAQYNSASLNRTITGCKISSRGFATISSQNEANGKSAPKNPYPYPRNPRPTPYQIFHLPVGASQSEIKARYYELVRAHHPDSHHAAQLGADLAHTRFRSIKAAYDFLRGRTLSPHPNARPTPFPRNFDPYVNELARRRRAYYASRAGYARGTEKGTEGESWGEGSGSRPDERTMWSEDGWRERLIFGLGMVTLLAGLFPNMPFTIASTFMPTSFFVSPTSSSSTSDHPKSPSSNVSSTSFTLRFGIDLDKGHREAVSALVQARNERETMGAERREGVRQRVREILTADSPDQIGRTNDPPPVLSTAADIGDLPQVETARTQPIQSTLTSDQPRPSASDSTSP</sequence>
<dbReference type="OrthoDB" id="445556at2759"/>
<reference evidence="4 5" key="1">
    <citation type="journal article" date="2018" name="Evol. Lett.">
        <title>Horizontal gene cluster transfer increased hallucinogenic mushroom diversity.</title>
        <authorList>
            <person name="Reynolds H.T."/>
            <person name="Vijayakumar V."/>
            <person name="Gluck-Thaler E."/>
            <person name="Korotkin H.B."/>
            <person name="Matheny P.B."/>
            <person name="Slot J.C."/>
        </authorList>
    </citation>
    <scope>NUCLEOTIDE SEQUENCE [LARGE SCALE GENOMIC DNA]</scope>
    <source>
        <strain evidence="4 5">2631</strain>
    </source>
</reference>
<evidence type="ECO:0000256" key="1">
    <source>
        <dbReference type="SAM" id="MobiDB-lite"/>
    </source>
</evidence>
<gene>
    <name evidence="4" type="ORF">CVT25_009697</name>
</gene>
<dbReference type="InParanoid" id="A0A409WWG7"/>
<dbReference type="InterPro" id="IPR036869">
    <property type="entry name" value="J_dom_sf"/>
</dbReference>
<dbReference type="PANTHER" id="PTHR44240:SF10">
    <property type="entry name" value="J DOMAIN-CONTAINING PROTEIN"/>
    <property type="match status" value="1"/>
</dbReference>
<accession>A0A409WWG7</accession>
<evidence type="ECO:0000256" key="2">
    <source>
        <dbReference type="SAM" id="Phobius"/>
    </source>
</evidence>
<dbReference type="InterPro" id="IPR052276">
    <property type="entry name" value="Diphthamide-biosynth_chaperone"/>
</dbReference>
<feature type="region of interest" description="Disordered" evidence="1">
    <location>
        <begin position="234"/>
        <end position="256"/>
    </location>
</feature>
<feature type="transmembrane region" description="Helical" evidence="2">
    <location>
        <begin position="202"/>
        <end position="221"/>
    </location>
</feature>
<keyword evidence="2" id="KW-0812">Transmembrane</keyword>
<dbReference type="SMART" id="SM00271">
    <property type="entry name" value="DnaJ"/>
    <property type="match status" value="1"/>
</dbReference>
<dbReference type="Gene3D" id="1.10.287.110">
    <property type="entry name" value="DnaJ domain"/>
    <property type="match status" value="1"/>
</dbReference>
<organism evidence="4 5">
    <name type="scientific">Psilocybe cyanescens</name>
    <dbReference type="NCBI Taxonomy" id="93625"/>
    <lineage>
        <taxon>Eukaryota</taxon>
        <taxon>Fungi</taxon>
        <taxon>Dikarya</taxon>
        <taxon>Basidiomycota</taxon>
        <taxon>Agaricomycotina</taxon>
        <taxon>Agaricomycetes</taxon>
        <taxon>Agaricomycetidae</taxon>
        <taxon>Agaricales</taxon>
        <taxon>Agaricineae</taxon>
        <taxon>Strophariaceae</taxon>
        <taxon>Psilocybe</taxon>
    </lineage>
</organism>
<dbReference type="InterPro" id="IPR001623">
    <property type="entry name" value="DnaJ_domain"/>
</dbReference>
<evidence type="ECO:0000259" key="3">
    <source>
        <dbReference type="PROSITE" id="PS50076"/>
    </source>
</evidence>
<dbReference type="SUPFAM" id="SSF46565">
    <property type="entry name" value="Chaperone J-domain"/>
    <property type="match status" value="1"/>
</dbReference>
<dbReference type="PROSITE" id="PS50076">
    <property type="entry name" value="DNAJ_2"/>
    <property type="match status" value="1"/>
</dbReference>
<feature type="domain" description="J" evidence="3">
    <location>
        <begin position="69"/>
        <end position="149"/>
    </location>
</feature>
<comment type="caution">
    <text evidence="4">The sequence shown here is derived from an EMBL/GenBank/DDBJ whole genome shotgun (WGS) entry which is preliminary data.</text>
</comment>
<evidence type="ECO:0000313" key="4">
    <source>
        <dbReference type="EMBL" id="PPQ82880.1"/>
    </source>
</evidence>
<keyword evidence="5" id="KW-1185">Reference proteome</keyword>
<dbReference type="AlphaFoldDB" id="A0A409WWG7"/>
<dbReference type="EMBL" id="NHYD01003086">
    <property type="protein sequence ID" value="PPQ82880.1"/>
    <property type="molecule type" value="Genomic_DNA"/>
</dbReference>
<dbReference type="PANTHER" id="PTHR44240">
    <property type="entry name" value="DNAJ DOMAIN (PROKARYOTIC HEAT SHOCK PROTEIN)-RELATED"/>
    <property type="match status" value="1"/>
</dbReference>
<dbReference type="STRING" id="93625.A0A409WWG7"/>
<feature type="region of interest" description="Disordered" evidence="1">
    <location>
        <begin position="170"/>
        <end position="191"/>
    </location>
</feature>
<evidence type="ECO:0000313" key="5">
    <source>
        <dbReference type="Proteomes" id="UP000283269"/>
    </source>
</evidence>
<name>A0A409WWG7_PSICY</name>
<dbReference type="CDD" id="cd06257">
    <property type="entry name" value="DnaJ"/>
    <property type="match status" value="1"/>
</dbReference>
<protein>
    <recommendedName>
        <fullName evidence="3">J domain-containing protein</fullName>
    </recommendedName>
</protein>